<comment type="caution">
    <text evidence="2">The sequence shown here is derived from an EMBL/GenBank/DDBJ whole genome shotgun (WGS) entry which is preliminary data.</text>
</comment>
<evidence type="ECO:0000313" key="3">
    <source>
        <dbReference type="Proteomes" id="UP000291343"/>
    </source>
</evidence>
<dbReference type="AlphaFoldDB" id="A0A482X5G8"/>
<accession>A0A482X5G8</accession>
<keyword evidence="3" id="KW-1185">Reference proteome</keyword>
<evidence type="ECO:0000313" key="2">
    <source>
        <dbReference type="EMBL" id="RZF40650.1"/>
    </source>
</evidence>
<dbReference type="OrthoDB" id="6484170at2759"/>
<dbReference type="Proteomes" id="UP000291343">
    <property type="component" value="Unassembled WGS sequence"/>
</dbReference>
<dbReference type="PANTHER" id="PTHR37860:SF1">
    <property type="match status" value="1"/>
</dbReference>
<dbReference type="InParanoid" id="A0A482X5G8"/>
<dbReference type="InterPro" id="IPR001846">
    <property type="entry name" value="VWF_type-D"/>
</dbReference>
<organism evidence="2 3">
    <name type="scientific">Laodelphax striatellus</name>
    <name type="common">Small brown planthopper</name>
    <name type="synonym">Delphax striatella</name>
    <dbReference type="NCBI Taxonomy" id="195883"/>
    <lineage>
        <taxon>Eukaryota</taxon>
        <taxon>Metazoa</taxon>
        <taxon>Ecdysozoa</taxon>
        <taxon>Arthropoda</taxon>
        <taxon>Hexapoda</taxon>
        <taxon>Insecta</taxon>
        <taxon>Pterygota</taxon>
        <taxon>Neoptera</taxon>
        <taxon>Paraneoptera</taxon>
        <taxon>Hemiptera</taxon>
        <taxon>Auchenorrhyncha</taxon>
        <taxon>Fulgoroidea</taxon>
        <taxon>Delphacidae</taxon>
        <taxon>Criomorphinae</taxon>
        <taxon>Laodelphax</taxon>
    </lineage>
</organism>
<dbReference type="SMR" id="A0A482X5G8"/>
<dbReference type="STRING" id="195883.A0A482X5G8"/>
<protein>
    <recommendedName>
        <fullName evidence="1">VWFD domain-containing protein</fullName>
    </recommendedName>
</protein>
<proteinExistence type="predicted"/>
<feature type="domain" description="VWFD" evidence="1">
    <location>
        <begin position="102"/>
        <end position="280"/>
    </location>
</feature>
<name>A0A482X5G8_LAOST</name>
<reference evidence="2 3" key="1">
    <citation type="journal article" date="2017" name="Gigascience">
        <title>Genome sequence of the small brown planthopper, Laodelphax striatellus.</title>
        <authorList>
            <person name="Zhu J."/>
            <person name="Jiang F."/>
            <person name="Wang X."/>
            <person name="Yang P."/>
            <person name="Bao Y."/>
            <person name="Zhao W."/>
            <person name="Wang W."/>
            <person name="Lu H."/>
            <person name="Wang Q."/>
            <person name="Cui N."/>
            <person name="Li J."/>
            <person name="Chen X."/>
            <person name="Luo L."/>
            <person name="Yu J."/>
            <person name="Kang L."/>
            <person name="Cui F."/>
        </authorList>
    </citation>
    <scope>NUCLEOTIDE SEQUENCE [LARGE SCALE GENOMIC DNA]</scope>
    <source>
        <strain evidence="2">Lst14</strain>
    </source>
</reference>
<evidence type="ECO:0000259" key="1">
    <source>
        <dbReference type="PROSITE" id="PS51233"/>
    </source>
</evidence>
<dbReference type="Pfam" id="PF00094">
    <property type="entry name" value="VWD"/>
    <property type="match status" value="1"/>
</dbReference>
<dbReference type="EMBL" id="QKKF02018032">
    <property type="protein sequence ID" value="RZF40650.1"/>
    <property type="molecule type" value="Genomic_DNA"/>
</dbReference>
<sequence length="670" mass="71956">MTNRSVLLHKQLCEVLNHKPKTLFLFSPEKGFVKLEQKLPMPWHAFNETPNFQEIAEYKRLSTLQSWFNPSNSSSTIWWQAYHAYLPLLDSTNWLPPFRGESLLLLIGQQVRAVTFNGRGLSLGGRGLCAAHALLAADFVDRDFQLVLATLADSRRQLIVMAGGSTVTVDMTRQTVSVIGGAGTSGGGRRLPIDVGSLAVVQERGVATVTGRRGFQLRCTFQHGVCVFTLEGWYFGKTAGLLGTMDSERSNDLTTAEGHVTADWRQFVDSWRLGVGEPCHGAPPAQLGNTAAQATPGQRQAKCAALFASKVGNTKIAILAILKSLCFQGTELSEADAPVELQGGSVPQSSDVVLVVEAGACTRALNGRKQLQQLAAALDDELTRVQLVRNRFAVVSFGGVGVYAEPRLLTVDGMDFTTARLLHEHLAHLPSESGPRADVLDALRYTFGLQWRAGVSRTLVVALCSDCSPHNSTLDFSTLRQMMADRAARAVKTLYGLDAEKAYTKNDFKQLQGDADLRKQIKLTKTTLGNCLPLAIETNGTLFTARKLDTSAAAGGGGANAQQVRKFLNVFARRIAQTARPPACQRCECVSGGGGAGAMGVASFSGGGMLGSGGGMSVPSFDCYSCAMPSPFSAATPSFQSTFGFRNNFTEAFLQSVTSDGEDMDFEDGI</sequence>
<dbReference type="PANTHER" id="PTHR37860">
    <property type="entry name" value="AGAP008810-PA"/>
    <property type="match status" value="1"/>
</dbReference>
<gene>
    <name evidence="2" type="ORF">LSTR_LSTR014453</name>
</gene>
<dbReference type="PROSITE" id="PS51233">
    <property type="entry name" value="VWFD"/>
    <property type="match status" value="1"/>
</dbReference>